<name>A0A1Y1UP74_9TREE</name>
<dbReference type="GO" id="GO:0005886">
    <property type="term" value="C:plasma membrane"/>
    <property type="evidence" value="ECO:0007669"/>
    <property type="project" value="TreeGrafter"/>
</dbReference>
<evidence type="ECO:0000313" key="8">
    <source>
        <dbReference type="EMBL" id="ORX39833.1"/>
    </source>
</evidence>
<feature type="transmembrane region" description="Helical" evidence="6">
    <location>
        <begin position="340"/>
        <end position="357"/>
    </location>
</feature>
<dbReference type="InterPro" id="IPR020846">
    <property type="entry name" value="MFS_dom"/>
</dbReference>
<keyword evidence="3 6" id="KW-1133">Transmembrane helix</keyword>
<feature type="transmembrane region" description="Helical" evidence="6">
    <location>
        <begin position="418"/>
        <end position="435"/>
    </location>
</feature>
<dbReference type="GeneID" id="33559650"/>
<evidence type="ECO:0000256" key="4">
    <source>
        <dbReference type="ARBA" id="ARBA00023136"/>
    </source>
</evidence>
<feature type="region of interest" description="Disordered" evidence="5">
    <location>
        <begin position="18"/>
        <end position="60"/>
    </location>
</feature>
<keyword evidence="4 6" id="KW-0472">Membrane</keyword>
<comment type="caution">
    <text evidence="8">The sequence shown here is derived from an EMBL/GenBank/DDBJ whole genome shotgun (WGS) entry which is preliminary data.</text>
</comment>
<feature type="transmembrane region" description="Helical" evidence="6">
    <location>
        <begin position="302"/>
        <end position="328"/>
    </location>
</feature>
<feature type="transmembrane region" description="Helical" evidence="6">
    <location>
        <begin position="444"/>
        <end position="462"/>
    </location>
</feature>
<proteinExistence type="predicted"/>
<evidence type="ECO:0000256" key="1">
    <source>
        <dbReference type="ARBA" id="ARBA00004141"/>
    </source>
</evidence>
<reference evidence="8 9" key="1">
    <citation type="submission" date="2017-03" db="EMBL/GenBank/DDBJ databases">
        <title>Widespread Adenine N6-methylation of Active Genes in Fungi.</title>
        <authorList>
            <consortium name="DOE Joint Genome Institute"/>
            <person name="Mondo S.J."/>
            <person name="Dannebaum R.O."/>
            <person name="Kuo R.C."/>
            <person name="Louie K.B."/>
            <person name="Bewick A.J."/>
            <person name="Labutti K."/>
            <person name="Haridas S."/>
            <person name="Kuo A."/>
            <person name="Salamov A."/>
            <person name="Ahrendt S.R."/>
            <person name="Lau R."/>
            <person name="Bowen B.P."/>
            <person name="Lipzen A."/>
            <person name="Sullivan W."/>
            <person name="Andreopoulos W.B."/>
            <person name="Clum A."/>
            <person name="Lindquist E."/>
            <person name="Daum C."/>
            <person name="Northen T.R."/>
            <person name="Ramamoorthy G."/>
            <person name="Schmitz R.J."/>
            <person name="Gryganskyi A."/>
            <person name="Culley D."/>
            <person name="Magnuson J."/>
            <person name="James T.Y."/>
            <person name="O'Malley M.A."/>
            <person name="Stajich J.E."/>
            <person name="Spatafora J.W."/>
            <person name="Visel A."/>
            <person name="Grigoriev I.V."/>
        </authorList>
    </citation>
    <scope>NUCLEOTIDE SEQUENCE [LARGE SCALE GENOMIC DNA]</scope>
    <source>
        <strain evidence="8 9">NRRL Y-17943</strain>
    </source>
</reference>
<sequence length="635" mass="68925">MPAALSFRDSAGDSRSTLNIMPVTLSQTDDPEVTKQQPDVKPLPVSSSLTSGSTTTVNDGPVIQTKSKGVVEMENLIGRLSPFLLIIIYGSFMLLSYTLSLNQYTASYFLNIATSESFNQHSLQASVTTIAAVFQAMAQPPIAKMADAFGRVPAEAACVILYVLGNVIIASSRSIVDYAVGDCIYQLGITGLFLLQNIIIADISSLRNRYFWTIFPSIPQVINAFVSANIVDSLLNRGPNTTQWRWGFGIFTILIPVVAIPILVTLWWGTRSSKGERTAAETSSAGPKRPIRKHLWRGAVSLFWQLDFMGLLLFVVGFGLLFVTLTLANSQTAHWSDAHSIVQLVIGAIVIVAFVLWERYYAPHPLLPFALLKRKTVIGCCLIALWHPMAGTISAGYLTTFLQVAAGQSVISTQRITSFPAVAGWICAIVGAWVARRFRVLKPIIIAGAAIETLAIGLMIRYRTSTNTQAELAVVQLIRGAANGLIPYPVQALIQASAPHEHLGAITAGWLVVYYLAGGIGSAIGGAMWTNIVPRKLGQYLGGNDTLIEMAYANPFGYAAQFPMGTTERTAISRAQDEAQRTMVIVGTIVAFIGLVTSIFMLDNWKLTDEQSLKESEDLVEEGVQASRFKKRNAA</sequence>
<evidence type="ECO:0000313" key="9">
    <source>
        <dbReference type="Proteomes" id="UP000193218"/>
    </source>
</evidence>
<evidence type="ECO:0000256" key="3">
    <source>
        <dbReference type="ARBA" id="ARBA00022989"/>
    </source>
</evidence>
<evidence type="ECO:0000259" key="7">
    <source>
        <dbReference type="PROSITE" id="PS50850"/>
    </source>
</evidence>
<dbReference type="EMBL" id="NBSH01000002">
    <property type="protein sequence ID" value="ORX39833.1"/>
    <property type="molecule type" value="Genomic_DNA"/>
</dbReference>
<gene>
    <name evidence="8" type="ORF">BD324DRAFT_648453</name>
</gene>
<feature type="transmembrane region" description="Helical" evidence="6">
    <location>
        <begin position="508"/>
        <end position="529"/>
    </location>
</feature>
<dbReference type="Gene3D" id="1.20.1250.20">
    <property type="entry name" value="MFS general substrate transporter like domains"/>
    <property type="match status" value="2"/>
</dbReference>
<dbReference type="InterPro" id="IPR036259">
    <property type="entry name" value="MFS_trans_sf"/>
</dbReference>
<feature type="domain" description="Major facilitator superfamily (MFS) profile" evidence="7">
    <location>
        <begin position="84"/>
        <end position="606"/>
    </location>
</feature>
<dbReference type="Pfam" id="PF07690">
    <property type="entry name" value="MFS_1"/>
    <property type="match status" value="1"/>
</dbReference>
<dbReference type="RefSeq" id="XP_021873618.1">
    <property type="nucleotide sequence ID" value="XM_022017841.1"/>
</dbReference>
<organism evidence="8 9">
    <name type="scientific">Kockovaella imperatae</name>
    <dbReference type="NCBI Taxonomy" id="4999"/>
    <lineage>
        <taxon>Eukaryota</taxon>
        <taxon>Fungi</taxon>
        <taxon>Dikarya</taxon>
        <taxon>Basidiomycota</taxon>
        <taxon>Agaricomycotina</taxon>
        <taxon>Tremellomycetes</taxon>
        <taxon>Tremellales</taxon>
        <taxon>Cuniculitremaceae</taxon>
        <taxon>Kockovaella</taxon>
    </lineage>
</organism>
<feature type="transmembrane region" description="Helical" evidence="6">
    <location>
        <begin position="246"/>
        <end position="268"/>
    </location>
</feature>
<feature type="transmembrane region" description="Helical" evidence="6">
    <location>
        <begin position="583"/>
        <end position="602"/>
    </location>
</feature>
<dbReference type="InParanoid" id="A0A1Y1UP74"/>
<evidence type="ECO:0000256" key="6">
    <source>
        <dbReference type="SAM" id="Phobius"/>
    </source>
</evidence>
<dbReference type="GO" id="GO:0022857">
    <property type="term" value="F:transmembrane transporter activity"/>
    <property type="evidence" value="ECO:0007669"/>
    <property type="project" value="InterPro"/>
</dbReference>
<dbReference type="Proteomes" id="UP000193218">
    <property type="component" value="Unassembled WGS sequence"/>
</dbReference>
<dbReference type="SUPFAM" id="SSF103473">
    <property type="entry name" value="MFS general substrate transporter"/>
    <property type="match status" value="2"/>
</dbReference>
<keyword evidence="9" id="KW-1185">Reference proteome</keyword>
<feature type="transmembrane region" description="Helical" evidence="6">
    <location>
        <begin position="184"/>
        <end position="203"/>
    </location>
</feature>
<feature type="transmembrane region" description="Helical" evidence="6">
    <location>
        <begin position="152"/>
        <end position="172"/>
    </location>
</feature>
<comment type="subcellular location">
    <subcellularLocation>
        <location evidence="1">Membrane</location>
        <topology evidence="1">Multi-pass membrane protein</topology>
    </subcellularLocation>
</comment>
<dbReference type="AlphaFoldDB" id="A0A1Y1UP74"/>
<feature type="transmembrane region" description="Helical" evidence="6">
    <location>
        <begin position="83"/>
        <end position="101"/>
    </location>
</feature>
<feature type="compositionally biased region" description="Polar residues" evidence="5">
    <location>
        <begin position="18"/>
        <end position="28"/>
    </location>
</feature>
<protein>
    <submittedName>
        <fullName evidence="8">Major facilitator superfamily domain-containing protein</fullName>
    </submittedName>
</protein>
<feature type="compositionally biased region" description="Low complexity" evidence="5">
    <location>
        <begin position="46"/>
        <end position="56"/>
    </location>
</feature>
<accession>A0A1Y1UP74</accession>
<dbReference type="PANTHER" id="PTHR23501:SF87">
    <property type="entry name" value="SIDEROPHORE IRON TRANSPORTER 2"/>
    <property type="match status" value="1"/>
</dbReference>
<dbReference type="PANTHER" id="PTHR23501">
    <property type="entry name" value="MAJOR FACILITATOR SUPERFAMILY"/>
    <property type="match status" value="1"/>
</dbReference>
<keyword evidence="2 6" id="KW-0812">Transmembrane</keyword>
<dbReference type="OrthoDB" id="2587581at2759"/>
<evidence type="ECO:0000256" key="5">
    <source>
        <dbReference type="SAM" id="MobiDB-lite"/>
    </source>
</evidence>
<dbReference type="PROSITE" id="PS50850">
    <property type="entry name" value="MFS"/>
    <property type="match status" value="1"/>
</dbReference>
<feature type="transmembrane region" description="Helical" evidence="6">
    <location>
        <begin position="377"/>
        <end position="398"/>
    </location>
</feature>
<evidence type="ECO:0000256" key="2">
    <source>
        <dbReference type="ARBA" id="ARBA00022692"/>
    </source>
</evidence>
<dbReference type="InterPro" id="IPR011701">
    <property type="entry name" value="MFS"/>
</dbReference>